<dbReference type="AlphaFoldDB" id="A0A0A9H4I8"/>
<proteinExistence type="predicted"/>
<sequence length="119" mass="12840">MFGVFNVLLDSFCTFKCGLKDMREPLMHVFYAHISSPVEGLHGGDDVDECGVAADELVQALRRPLVLELGQQDVLHHPAAAGCLRCHGSPPGFCSRGPSLYSLVAFGWRLGRGKGNEVG</sequence>
<reference evidence="1" key="2">
    <citation type="journal article" date="2015" name="Data Brief">
        <title>Shoot transcriptome of the giant reed, Arundo donax.</title>
        <authorList>
            <person name="Barrero R.A."/>
            <person name="Guerrero F.D."/>
            <person name="Moolhuijzen P."/>
            <person name="Goolsby J.A."/>
            <person name="Tidwell J."/>
            <person name="Bellgard S.E."/>
            <person name="Bellgard M.I."/>
        </authorList>
    </citation>
    <scope>NUCLEOTIDE SEQUENCE</scope>
    <source>
        <tissue evidence="1">Shoot tissue taken approximately 20 cm above the soil surface</tissue>
    </source>
</reference>
<evidence type="ECO:0000313" key="1">
    <source>
        <dbReference type="EMBL" id="JAE29781.1"/>
    </source>
</evidence>
<reference evidence="1" key="1">
    <citation type="submission" date="2014-09" db="EMBL/GenBank/DDBJ databases">
        <authorList>
            <person name="Magalhaes I.L.F."/>
            <person name="Oliveira U."/>
            <person name="Santos F.R."/>
            <person name="Vidigal T.H.D.A."/>
            <person name="Brescovit A.D."/>
            <person name="Santos A.J."/>
        </authorList>
    </citation>
    <scope>NUCLEOTIDE SEQUENCE</scope>
    <source>
        <tissue evidence="1">Shoot tissue taken approximately 20 cm above the soil surface</tissue>
    </source>
</reference>
<organism evidence="1">
    <name type="scientific">Arundo donax</name>
    <name type="common">Giant reed</name>
    <name type="synonym">Donax arundinaceus</name>
    <dbReference type="NCBI Taxonomy" id="35708"/>
    <lineage>
        <taxon>Eukaryota</taxon>
        <taxon>Viridiplantae</taxon>
        <taxon>Streptophyta</taxon>
        <taxon>Embryophyta</taxon>
        <taxon>Tracheophyta</taxon>
        <taxon>Spermatophyta</taxon>
        <taxon>Magnoliopsida</taxon>
        <taxon>Liliopsida</taxon>
        <taxon>Poales</taxon>
        <taxon>Poaceae</taxon>
        <taxon>PACMAD clade</taxon>
        <taxon>Arundinoideae</taxon>
        <taxon>Arundineae</taxon>
        <taxon>Arundo</taxon>
    </lineage>
</organism>
<accession>A0A0A9H4I8</accession>
<protein>
    <submittedName>
        <fullName evidence="1">Uncharacterized protein</fullName>
    </submittedName>
</protein>
<dbReference type="EMBL" id="GBRH01168115">
    <property type="protein sequence ID" value="JAE29781.1"/>
    <property type="molecule type" value="Transcribed_RNA"/>
</dbReference>
<name>A0A0A9H4I8_ARUDO</name>